<dbReference type="Proteomes" id="UP000255515">
    <property type="component" value="Unassembled WGS sequence"/>
</dbReference>
<gene>
    <name evidence="1" type="ORF">NCTC11661_00859</name>
</gene>
<dbReference type="AlphaFoldDB" id="A0A376BZV4"/>
<proteinExistence type="predicted"/>
<dbReference type="EMBL" id="UFTJ01000001">
    <property type="protein sequence ID" value="SSZ47193.1"/>
    <property type="molecule type" value="Genomic_DNA"/>
</dbReference>
<accession>A0A376BZV4</accession>
<organism evidence="1 2">
    <name type="scientific">Bergeyella zoohelcum</name>
    <dbReference type="NCBI Taxonomy" id="1015"/>
    <lineage>
        <taxon>Bacteria</taxon>
        <taxon>Pseudomonadati</taxon>
        <taxon>Bacteroidota</taxon>
        <taxon>Flavobacteriia</taxon>
        <taxon>Flavobacteriales</taxon>
        <taxon>Weeksellaceae</taxon>
        <taxon>Bergeyella</taxon>
    </lineage>
</organism>
<name>A0A376BZV4_9FLAO</name>
<reference evidence="1 2" key="1">
    <citation type="submission" date="2018-06" db="EMBL/GenBank/DDBJ databases">
        <authorList>
            <consortium name="Pathogen Informatics"/>
            <person name="Doyle S."/>
        </authorList>
    </citation>
    <scope>NUCLEOTIDE SEQUENCE [LARGE SCALE GENOMIC DNA]</scope>
    <source>
        <strain evidence="1 2">NCTC11661</strain>
    </source>
</reference>
<dbReference type="RefSeq" id="WP_002686399.1">
    <property type="nucleotide sequence ID" value="NZ_UFTJ01000001.1"/>
</dbReference>
<evidence type="ECO:0000313" key="2">
    <source>
        <dbReference type="Proteomes" id="UP000255515"/>
    </source>
</evidence>
<protein>
    <submittedName>
        <fullName evidence="1">Uncharacterized protein</fullName>
    </submittedName>
</protein>
<sequence>MITSKNYHYIQRIAKRTLPFLKKENRFTKIYEQEGRSDEANEKISQLIQSKKPFMVARFGSTESAAIINYIEKNKEQSDIFAIYRHLKGDLNIFWKQDKKFLNNLCSLSGFFPNDEKLLSSFVDLMIESAKNLDILGIWNHLEEYIPHIPENTFLCKIRELEPWFYNNPWSQYLEGKKILVIHPFEGSIRHQYAKNIRGGGFVQR</sequence>
<evidence type="ECO:0000313" key="1">
    <source>
        <dbReference type="EMBL" id="SSZ47193.1"/>
    </source>
</evidence>